<dbReference type="PANTHER" id="PTHR13847:SF213">
    <property type="entry name" value="DEPENDENT OXIDOREDUCTASE, PUTATIVE-RELATED"/>
    <property type="match status" value="1"/>
</dbReference>
<accession>A0AAD5UTE6</accession>
<feature type="domain" description="FAD dependent oxidoreductase" evidence="1">
    <location>
        <begin position="273"/>
        <end position="525"/>
    </location>
</feature>
<dbReference type="Gene3D" id="3.50.50.60">
    <property type="entry name" value="FAD/NAD(P)-binding domain"/>
    <property type="match status" value="1"/>
</dbReference>
<dbReference type="AlphaFoldDB" id="A0AAD5UTE6"/>
<dbReference type="SUPFAM" id="SSF51905">
    <property type="entry name" value="FAD/NAD(P)-binding domain"/>
    <property type="match status" value="1"/>
</dbReference>
<gene>
    <name evidence="2" type="ORF">NLI96_g10572</name>
</gene>
<dbReference type="Proteomes" id="UP001212997">
    <property type="component" value="Unassembled WGS sequence"/>
</dbReference>
<proteinExistence type="predicted"/>
<evidence type="ECO:0000259" key="1">
    <source>
        <dbReference type="Pfam" id="PF01266"/>
    </source>
</evidence>
<dbReference type="InterPro" id="IPR006076">
    <property type="entry name" value="FAD-dep_OxRdtase"/>
</dbReference>
<dbReference type="PANTHER" id="PTHR13847">
    <property type="entry name" value="SARCOSINE DEHYDROGENASE-RELATED"/>
    <property type="match status" value="1"/>
</dbReference>
<dbReference type="Gene3D" id="3.30.9.10">
    <property type="entry name" value="D-Amino Acid Oxidase, subunit A, domain 2"/>
    <property type="match status" value="1"/>
</dbReference>
<organism evidence="2 3">
    <name type="scientific">Meripilus lineatus</name>
    <dbReference type="NCBI Taxonomy" id="2056292"/>
    <lineage>
        <taxon>Eukaryota</taxon>
        <taxon>Fungi</taxon>
        <taxon>Dikarya</taxon>
        <taxon>Basidiomycota</taxon>
        <taxon>Agaricomycotina</taxon>
        <taxon>Agaricomycetes</taxon>
        <taxon>Polyporales</taxon>
        <taxon>Meripilaceae</taxon>
        <taxon>Meripilus</taxon>
    </lineage>
</organism>
<comment type="caution">
    <text evidence="2">The sequence shown here is derived from an EMBL/GenBank/DDBJ whole genome shotgun (WGS) entry which is preliminary data.</text>
</comment>
<dbReference type="GO" id="GO:0005737">
    <property type="term" value="C:cytoplasm"/>
    <property type="evidence" value="ECO:0007669"/>
    <property type="project" value="TreeGrafter"/>
</dbReference>
<dbReference type="EMBL" id="JANAWD010000610">
    <property type="protein sequence ID" value="KAJ3477282.1"/>
    <property type="molecule type" value="Genomic_DNA"/>
</dbReference>
<evidence type="ECO:0000313" key="3">
    <source>
        <dbReference type="Proteomes" id="UP001212997"/>
    </source>
</evidence>
<keyword evidence="3" id="KW-1185">Reference proteome</keyword>
<protein>
    <recommendedName>
        <fullName evidence="1">FAD dependent oxidoreductase domain-containing protein</fullName>
    </recommendedName>
</protein>
<evidence type="ECO:0000313" key="2">
    <source>
        <dbReference type="EMBL" id="KAJ3477282.1"/>
    </source>
</evidence>
<dbReference type="Pfam" id="PF01266">
    <property type="entry name" value="DAO"/>
    <property type="match status" value="2"/>
</dbReference>
<sequence>MGNLVSRTRLTLGSIFYLNQALDILLKRVKKSPGIPTLNSSMPFWTEPKANITSDGKSLPVYADVVVIGSGITGASMAYNILKRESSLRIVILEAREICSGGTGRNGGHINPPLYHDYQELKEKHGERVAKMVIRFRLAHMKELMSVAIAEDILLESQCREVENFDVHMSKNSFLEAKRHLEVWKTDMPEESAHFHSEEGVGAIQHYHLSPQTVGFIHGDGGAIHPYRFVTSLFAKLLRRHPDKYVFLSHSEVGIISTDSSSHHSPKSSSFFIATHTPCTAIAPPSRSKHYYTLITPRGTVKTPHVIHATNGWVSHLVEPMRAKIVPTRGTMTAQRPGTNLFQSTLNGLRSFIFYHGSIGYDYLTQLPVGEHELMFGGGWASAMDAALADIGISDDSQYSLPGASHLSGSLPLYFGIENWGKEKHATPNDEDEVQWGEGRTKAQWSGILGFSADGLPWVGRLPTKVSGRAEPPTTSTPRVRFQYSKDDPTESVRRLTAAPGEWISAGYTGEGMVHAWMCGKALSHMMLDAEDEIKDWFPEIMRVTEKRWKRADPSDLLARFL</sequence>
<feature type="domain" description="FAD dependent oxidoreductase" evidence="1">
    <location>
        <begin position="64"/>
        <end position="240"/>
    </location>
</feature>
<dbReference type="InterPro" id="IPR036188">
    <property type="entry name" value="FAD/NAD-bd_sf"/>
</dbReference>
<reference evidence="2" key="1">
    <citation type="submission" date="2022-07" db="EMBL/GenBank/DDBJ databases">
        <title>Genome Sequence of Physisporinus lineatus.</title>
        <authorList>
            <person name="Buettner E."/>
        </authorList>
    </citation>
    <scope>NUCLEOTIDE SEQUENCE</scope>
    <source>
        <strain evidence="2">VT162</strain>
    </source>
</reference>
<name>A0AAD5UTE6_9APHY</name>